<dbReference type="Proteomes" id="UP000683246">
    <property type="component" value="Chromosome"/>
</dbReference>
<dbReference type="PANTHER" id="PTHR43252">
    <property type="entry name" value="TRANSCRIPTIONAL REGULATOR YQJI"/>
    <property type="match status" value="1"/>
</dbReference>
<dbReference type="SUPFAM" id="SSF46785">
    <property type="entry name" value="Winged helix' DNA-binding domain"/>
    <property type="match status" value="1"/>
</dbReference>
<dbReference type="RefSeq" id="WP_212696506.1">
    <property type="nucleotide sequence ID" value="NZ_CP058649.1"/>
</dbReference>
<gene>
    <name evidence="2" type="ORF">HZI73_01485</name>
</gene>
<dbReference type="Gene3D" id="1.10.10.10">
    <property type="entry name" value="Winged helix-like DNA-binding domain superfamily/Winged helix DNA-binding domain"/>
    <property type="match status" value="1"/>
</dbReference>
<evidence type="ECO:0000259" key="1">
    <source>
        <dbReference type="Pfam" id="PF03551"/>
    </source>
</evidence>
<dbReference type="InterPro" id="IPR036390">
    <property type="entry name" value="WH_DNA-bd_sf"/>
</dbReference>
<dbReference type="EMBL" id="CP058649">
    <property type="protein sequence ID" value="QUI21047.1"/>
    <property type="molecule type" value="Genomic_DNA"/>
</dbReference>
<evidence type="ECO:0000313" key="3">
    <source>
        <dbReference type="Proteomes" id="UP000683246"/>
    </source>
</evidence>
<protein>
    <submittedName>
        <fullName evidence="2">PadR family transcriptional regulator</fullName>
    </submittedName>
</protein>
<dbReference type="AlphaFoldDB" id="A0A8J8MFX0"/>
<keyword evidence="3" id="KW-1185">Reference proteome</keyword>
<feature type="domain" description="Transcription regulator PadR N-terminal" evidence="1">
    <location>
        <begin position="6"/>
        <end position="77"/>
    </location>
</feature>
<reference evidence="2" key="1">
    <citation type="submission" date="2020-07" db="EMBL/GenBank/DDBJ databases">
        <title>Vallitalea pronyensis genome.</title>
        <authorList>
            <person name="Postec A."/>
        </authorList>
    </citation>
    <scope>NUCLEOTIDE SEQUENCE</scope>
    <source>
        <strain evidence="2">FatNI3</strain>
    </source>
</reference>
<name>A0A8J8MFX0_9FIRM</name>
<dbReference type="InterPro" id="IPR005149">
    <property type="entry name" value="Tscrpt_reg_PadR_N"/>
</dbReference>
<evidence type="ECO:0000313" key="2">
    <source>
        <dbReference type="EMBL" id="QUI21047.1"/>
    </source>
</evidence>
<sequence>MLQFIILGFLIKCDLNGYAIKKTMSLSTVNFVDTSFGSIYPALKKLNQKGHITAREIVEQGKIKKMYSITPEGKEAFLKWLEIPINPTVTKLEYMARIFFYQNLEKEKAYALIEKFVADIKHLKNELEGTKDYVDEISDYYEMSVYRVGNAYYDFLIDWYEKFLVELKEKNEHE</sequence>
<organism evidence="2 3">
    <name type="scientific">Vallitalea pronyensis</name>
    <dbReference type="NCBI Taxonomy" id="1348613"/>
    <lineage>
        <taxon>Bacteria</taxon>
        <taxon>Bacillati</taxon>
        <taxon>Bacillota</taxon>
        <taxon>Clostridia</taxon>
        <taxon>Lachnospirales</taxon>
        <taxon>Vallitaleaceae</taxon>
        <taxon>Vallitalea</taxon>
    </lineage>
</organism>
<dbReference type="KEGG" id="vpy:HZI73_01485"/>
<accession>A0A8J8MFX0</accession>
<dbReference type="Pfam" id="PF03551">
    <property type="entry name" value="PadR"/>
    <property type="match status" value="1"/>
</dbReference>
<dbReference type="PANTHER" id="PTHR43252:SF6">
    <property type="entry name" value="NEGATIVE TRANSCRIPTION REGULATOR PADR"/>
    <property type="match status" value="1"/>
</dbReference>
<proteinExistence type="predicted"/>
<dbReference type="InterPro" id="IPR036388">
    <property type="entry name" value="WH-like_DNA-bd_sf"/>
</dbReference>